<accession>A0ABQ4FU58</accession>
<name>A0ABQ4FU58_9ACTN</name>
<dbReference type="Proteomes" id="UP000603904">
    <property type="component" value="Unassembled WGS sequence"/>
</dbReference>
<keyword evidence="2" id="KW-1185">Reference proteome</keyword>
<dbReference type="EMBL" id="BOOC01000003">
    <property type="protein sequence ID" value="GIH38349.1"/>
    <property type="molecule type" value="Genomic_DNA"/>
</dbReference>
<sequence>MAAAKYCARTQDGYRVADPSRVALAVLVEELHPADNTYMIVRPRGEQAQWHASVSLWGENRYAVVFRDPPELEFRREIHTDPRRAARSLFRWLRARPQPADPPRPAGW</sequence>
<comment type="caution">
    <text evidence="1">The sequence shown here is derived from an EMBL/GenBank/DDBJ whole genome shotgun (WGS) entry which is preliminary data.</text>
</comment>
<gene>
    <name evidence="1" type="ORF">Mco01_13490</name>
</gene>
<evidence type="ECO:0000313" key="2">
    <source>
        <dbReference type="Proteomes" id="UP000603904"/>
    </source>
</evidence>
<reference evidence="1 2" key="1">
    <citation type="submission" date="2021-01" db="EMBL/GenBank/DDBJ databases">
        <title>Whole genome shotgun sequence of Microbispora corallina NBRC 16416.</title>
        <authorList>
            <person name="Komaki H."/>
            <person name="Tamura T."/>
        </authorList>
    </citation>
    <scope>NUCLEOTIDE SEQUENCE [LARGE SCALE GENOMIC DNA]</scope>
    <source>
        <strain evidence="1 2">NBRC 16416</strain>
    </source>
</reference>
<evidence type="ECO:0000313" key="1">
    <source>
        <dbReference type="EMBL" id="GIH38349.1"/>
    </source>
</evidence>
<protein>
    <submittedName>
        <fullName evidence="1">Uncharacterized protein</fullName>
    </submittedName>
</protein>
<proteinExistence type="predicted"/>
<dbReference type="RefSeq" id="WP_204055953.1">
    <property type="nucleotide sequence ID" value="NZ_BAAAGP010000005.1"/>
</dbReference>
<organism evidence="1 2">
    <name type="scientific">Microbispora corallina</name>
    <dbReference type="NCBI Taxonomy" id="83302"/>
    <lineage>
        <taxon>Bacteria</taxon>
        <taxon>Bacillati</taxon>
        <taxon>Actinomycetota</taxon>
        <taxon>Actinomycetes</taxon>
        <taxon>Streptosporangiales</taxon>
        <taxon>Streptosporangiaceae</taxon>
        <taxon>Microbispora</taxon>
    </lineage>
</organism>